<accession>A0A0L0NA85</accession>
<dbReference type="EMBL" id="LFRF01000012">
    <property type="protein sequence ID" value="KND90690.1"/>
    <property type="molecule type" value="Genomic_DNA"/>
</dbReference>
<gene>
    <name evidence="1" type="ORF">TOPH_04850</name>
</gene>
<dbReference type="AlphaFoldDB" id="A0A0L0NA85"/>
<sequence length="96" mass="10613">MCEGKTFAYYCPCGAPNCPRRGVLGDGRKGHVLQRHEDGTGWIYCDWWFANAPPELALNRYVKPAACPCLTMRTIYVELGVCGPCMAECGRPAGQR</sequence>
<name>A0A0L0NA85_TOLOC</name>
<evidence type="ECO:0000313" key="2">
    <source>
        <dbReference type="Proteomes" id="UP000036947"/>
    </source>
</evidence>
<protein>
    <submittedName>
        <fullName evidence="1">Uncharacterized protein</fullName>
    </submittedName>
</protein>
<comment type="caution">
    <text evidence="1">The sequence shown here is derived from an EMBL/GenBank/DDBJ whole genome shotgun (WGS) entry which is preliminary data.</text>
</comment>
<organism evidence="1 2">
    <name type="scientific">Tolypocladium ophioglossoides (strain CBS 100239)</name>
    <name type="common">Snaketongue truffleclub</name>
    <name type="synonym">Elaphocordyceps ophioglossoides</name>
    <dbReference type="NCBI Taxonomy" id="1163406"/>
    <lineage>
        <taxon>Eukaryota</taxon>
        <taxon>Fungi</taxon>
        <taxon>Dikarya</taxon>
        <taxon>Ascomycota</taxon>
        <taxon>Pezizomycotina</taxon>
        <taxon>Sordariomycetes</taxon>
        <taxon>Hypocreomycetidae</taxon>
        <taxon>Hypocreales</taxon>
        <taxon>Ophiocordycipitaceae</taxon>
        <taxon>Tolypocladium</taxon>
    </lineage>
</organism>
<proteinExistence type="predicted"/>
<dbReference type="Proteomes" id="UP000036947">
    <property type="component" value="Unassembled WGS sequence"/>
</dbReference>
<reference evidence="1 2" key="1">
    <citation type="journal article" date="2015" name="BMC Genomics">
        <title>The genome of the truffle-parasite Tolypocladium ophioglossoides and the evolution of antifungal peptaibiotics.</title>
        <authorList>
            <person name="Quandt C.A."/>
            <person name="Bushley K.E."/>
            <person name="Spatafora J.W."/>
        </authorList>
    </citation>
    <scope>NUCLEOTIDE SEQUENCE [LARGE SCALE GENOMIC DNA]</scope>
    <source>
        <strain evidence="1 2">CBS 100239</strain>
    </source>
</reference>
<keyword evidence="2" id="KW-1185">Reference proteome</keyword>
<evidence type="ECO:0000313" key="1">
    <source>
        <dbReference type="EMBL" id="KND90690.1"/>
    </source>
</evidence>